<dbReference type="AlphaFoldDB" id="A0A1H7Q3L9"/>
<keyword evidence="2" id="KW-1185">Reference proteome</keyword>
<dbReference type="EMBL" id="FOAB01000004">
    <property type="protein sequence ID" value="SEL42583.1"/>
    <property type="molecule type" value="Genomic_DNA"/>
</dbReference>
<accession>A0A1H7Q3L9</accession>
<protein>
    <recommendedName>
        <fullName evidence="3">DUF1853 domain-containing protein</fullName>
    </recommendedName>
</protein>
<evidence type="ECO:0000313" key="2">
    <source>
        <dbReference type="Proteomes" id="UP000198521"/>
    </source>
</evidence>
<gene>
    <name evidence="1" type="ORF">SAMN04487910_2419</name>
</gene>
<dbReference type="InterPro" id="IPR015003">
    <property type="entry name" value="DUF1853"/>
</dbReference>
<dbReference type="RefSeq" id="WP_170837068.1">
    <property type="nucleotide sequence ID" value="NZ_FOAB01000004.1"/>
</dbReference>
<dbReference type="Proteomes" id="UP000198521">
    <property type="component" value="Unassembled WGS sequence"/>
</dbReference>
<dbReference type="STRING" id="1038014.SAMN04487910_2419"/>
<reference evidence="1 2" key="1">
    <citation type="submission" date="2016-10" db="EMBL/GenBank/DDBJ databases">
        <authorList>
            <person name="de Groot N.N."/>
        </authorList>
    </citation>
    <scope>NUCLEOTIDE SEQUENCE [LARGE SCALE GENOMIC DNA]</scope>
    <source>
        <strain evidence="1 2">DSM 25232</strain>
    </source>
</reference>
<organism evidence="1 2">
    <name type="scientific">Aquimarina amphilecti</name>
    <dbReference type="NCBI Taxonomy" id="1038014"/>
    <lineage>
        <taxon>Bacteria</taxon>
        <taxon>Pseudomonadati</taxon>
        <taxon>Bacteroidota</taxon>
        <taxon>Flavobacteriia</taxon>
        <taxon>Flavobacteriales</taxon>
        <taxon>Flavobacteriaceae</taxon>
        <taxon>Aquimarina</taxon>
    </lineage>
</organism>
<evidence type="ECO:0008006" key="3">
    <source>
        <dbReference type="Google" id="ProtNLM"/>
    </source>
</evidence>
<evidence type="ECO:0000313" key="1">
    <source>
        <dbReference type="EMBL" id="SEL42583.1"/>
    </source>
</evidence>
<name>A0A1H7Q3L9_AQUAM</name>
<sequence>MSLEHQYAGFLDSKLLWKDNSLFELSQFKLHHSNIDTSKELSINIPHNEVLGKRIEHFFEHYINNSSHYKLILKSLQIFRNKITIGELDFIIEDLHNKDILHIELIYKFYLYNPEKSNIVLERWIGPNQNDSLLEKVTKLKEKQLPLLYRSETIKKLNELNIQANNINQKVCFFGNLFIPLSYQNKKIPHLNNDCIQGFWIHKKDFVSDKYGSLEYFIPQKKNWIIHPKHNKIWYTYTSILEQLQTQLHKKKSPLLWIKSNEDSFSKCFIVWW</sequence>
<proteinExistence type="predicted"/>
<dbReference type="Pfam" id="PF08907">
    <property type="entry name" value="DUF1853"/>
    <property type="match status" value="1"/>
</dbReference>